<keyword evidence="6 7" id="KW-0067">ATP-binding</keyword>
<evidence type="ECO:0000313" key="11">
    <source>
        <dbReference type="Proteomes" id="UP000621454"/>
    </source>
</evidence>
<organism evidence="10 11">
    <name type="scientific">Gordonia jinhuaensis</name>
    <dbReference type="NCBI Taxonomy" id="1517702"/>
    <lineage>
        <taxon>Bacteria</taxon>
        <taxon>Bacillati</taxon>
        <taxon>Actinomycetota</taxon>
        <taxon>Actinomycetes</taxon>
        <taxon>Mycobacteriales</taxon>
        <taxon>Gordoniaceae</taxon>
        <taxon>Gordonia</taxon>
    </lineage>
</organism>
<dbReference type="SUPFAM" id="SSF56112">
    <property type="entry name" value="Protein kinase-like (PK-like)"/>
    <property type="match status" value="1"/>
</dbReference>
<evidence type="ECO:0000256" key="1">
    <source>
        <dbReference type="ARBA" id="ARBA00012513"/>
    </source>
</evidence>
<keyword evidence="8" id="KW-1133">Transmembrane helix</keyword>
<evidence type="ECO:0000256" key="3">
    <source>
        <dbReference type="ARBA" id="ARBA00022679"/>
    </source>
</evidence>
<keyword evidence="8" id="KW-0812">Transmembrane</keyword>
<evidence type="ECO:0000259" key="9">
    <source>
        <dbReference type="PROSITE" id="PS50011"/>
    </source>
</evidence>
<gene>
    <name evidence="10" type="ORF">GCM10011489_04520</name>
</gene>
<feature type="transmembrane region" description="Helical" evidence="8">
    <location>
        <begin position="370"/>
        <end position="392"/>
    </location>
</feature>
<dbReference type="CDD" id="cd14014">
    <property type="entry name" value="STKc_PknB_like"/>
    <property type="match status" value="1"/>
</dbReference>
<dbReference type="PANTHER" id="PTHR43289:SF6">
    <property type="entry name" value="SERINE_THREONINE-PROTEIN KINASE NEKL-3"/>
    <property type="match status" value="1"/>
</dbReference>
<reference evidence="10" key="2">
    <citation type="submission" date="2020-09" db="EMBL/GenBank/DDBJ databases">
        <authorList>
            <person name="Sun Q."/>
            <person name="Zhou Y."/>
        </authorList>
    </citation>
    <scope>NUCLEOTIDE SEQUENCE</scope>
    <source>
        <strain evidence="10">CGMCC 1.12827</strain>
    </source>
</reference>
<dbReference type="InterPro" id="IPR011009">
    <property type="entry name" value="Kinase-like_dom_sf"/>
</dbReference>
<keyword evidence="3" id="KW-0808">Transferase</keyword>
<evidence type="ECO:0000256" key="8">
    <source>
        <dbReference type="SAM" id="Phobius"/>
    </source>
</evidence>
<dbReference type="PROSITE" id="PS00108">
    <property type="entry name" value="PROTEIN_KINASE_ST"/>
    <property type="match status" value="1"/>
</dbReference>
<dbReference type="GO" id="GO:0005524">
    <property type="term" value="F:ATP binding"/>
    <property type="evidence" value="ECO:0007669"/>
    <property type="project" value="UniProtKB-UniRule"/>
</dbReference>
<dbReference type="Pfam" id="PF00069">
    <property type="entry name" value="Pkinase"/>
    <property type="match status" value="1"/>
</dbReference>
<keyword evidence="8" id="KW-0472">Membrane</keyword>
<dbReference type="EC" id="2.7.11.1" evidence="1"/>
<evidence type="ECO:0000256" key="6">
    <source>
        <dbReference type="ARBA" id="ARBA00022840"/>
    </source>
</evidence>
<keyword evidence="2" id="KW-0723">Serine/threonine-protein kinase</keyword>
<name>A0A916WNJ6_9ACTN</name>
<dbReference type="InterPro" id="IPR008271">
    <property type="entry name" value="Ser/Thr_kinase_AS"/>
</dbReference>
<dbReference type="Gene3D" id="3.30.200.20">
    <property type="entry name" value="Phosphorylase Kinase, domain 1"/>
    <property type="match status" value="1"/>
</dbReference>
<proteinExistence type="predicted"/>
<evidence type="ECO:0000313" key="10">
    <source>
        <dbReference type="EMBL" id="GGB19516.1"/>
    </source>
</evidence>
<dbReference type="InterPro" id="IPR017441">
    <property type="entry name" value="Protein_kinase_ATP_BS"/>
</dbReference>
<dbReference type="InterPro" id="IPR000719">
    <property type="entry name" value="Prot_kinase_dom"/>
</dbReference>
<feature type="domain" description="Protein kinase" evidence="9">
    <location>
        <begin position="12"/>
        <end position="303"/>
    </location>
</feature>
<sequence>MNESAPQSISGYQIESVIGSGGMGTVYLARHRALPRYVALKVLDTQAGASASARARFGREARLAAALSHPHIVRVLDASVDGTSVDGTSPGSPADASAPLWIAMQYVPGTDAAAEIGAAGGTGLDPRHVATVITAVASALDHAHRQGMLHRDVKPANILISSEDDRVLLTDFGVARLMDDPVTMSTSNTMFVSLAYAAPERLRGDPSDGRADQYSLAATAFHMLAGAPPFRRETVAAMLMAHLADEVSSVAAIGGSPALAQSADIARVDEVLARGLAKDPAQRYVDCSQFAAALARALGQPYRSAAVPSQPGLDAGEYRQVIPPARPHTRDGVASHTAIPGPAQPRQFASAPSPVTGAAAPPHRLGSARVWRAVFFATLAICIVIVAVVLALG</sequence>
<protein>
    <recommendedName>
        <fullName evidence="1">non-specific serine/threonine protein kinase</fullName>
        <ecNumber evidence="1">2.7.11.1</ecNumber>
    </recommendedName>
</protein>
<dbReference type="AlphaFoldDB" id="A0A916WNJ6"/>
<evidence type="ECO:0000256" key="4">
    <source>
        <dbReference type="ARBA" id="ARBA00022741"/>
    </source>
</evidence>
<reference evidence="10" key="1">
    <citation type="journal article" date="2014" name="Int. J. Syst. Evol. Microbiol.">
        <title>Complete genome sequence of Corynebacterium casei LMG S-19264T (=DSM 44701T), isolated from a smear-ripened cheese.</title>
        <authorList>
            <consortium name="US DOE Joint Genome Institute (JGI-PGF)"/>
            <person name="Walter F."/>
            <person name="Albersmeier A."/>
            <person name="Kalinowski J."/>
            <person name="Ruckert C."/>
        </authorList>
    </citation>
    <scope>NUCLEOTIDE SEQUENCE</scope>
    <source>
        <strain evidence="10">CGMCC 1.12827</strain>
    </source>
</reference>
<evidence type="ECO:0000256" key="5">
    <source>
        <dbReference type="ARBA" id="ARBA00022777"/>
    </source>
</evidence>
<comment type="caution">
    <text evidence="10">The sequence shown here is derived from an EMBL/GenBank/DDBJ whole genome shotgun (WGS) entry which is preliminary data.</text>
</comment>
<dbReference type="PROSITE" id="PS00107">
    <property type="entry name" value="PROTEIN_KINASE_ATP"/>
    <property type="match status" value="1"/>
</dbReference>
<feature type="binding site" evidence="7">
    <location>
        <position position="41"/>
    </location>
    <ligand>
        <name>ATP</name>
        <dbReference type="ChEBI" id="CHEBI:30616"/>
    </ligand>
</feature>
<keyword evidence="11" id="KW-1185">Reference proteome</keyword>
<dbReference type="PANTHER" id="PTHR43289">
    <property type="entry name" value="MITOGEN-ACTIVATED PROTEIN KINASE KINASE KINASE 20-RELATED"/>
    <property type="match status" value="1"/>
</dbReference>
<dbReference type="Gene3D" id="1.10.510.10">
    <property type="entry name" value="Transferase(Phosphotransferase) domain 1"/>
    <property type="match status" value="1"/>
</dbReference>
<dbReference type="EMBL" id="BMGC01000002">
    <property type="protein sequence ID" value="GGB19516.1"/>
    <property type="molecule type" value="Genomic_DNA"/>
</dbReference>
<dbReference type="Proteomes" id="UP000621454">
    <property type="component" value="Unassembled WGS sequence"/>
</dbReference>
<dbReference type="GO" id="GO:0004674">
    <property type="term" value="F:protein serine/threonine kinase activity"/>
    <property type="evidence" value="ECO:0007669"/>
    <property type="project" value="UniProtKB-KW"/>
</dbReference>
<evidence type="ECO:0000256" key="7">
    <source>
        <dbReference type="PROSITE-ProRule" id="PRU10141"/>
    </source>
</evidence>
<evidence type="ECO:0000256" key="2">
    <source>
        <dbReference type="ARBA" id="ARBA00022527"/>
    </source>
</evidence>
<dbReference type="RefSeq" id="WP_188584946.1">
    <property type="nucleotide sequence ID" value="NZ_BMGC01000002.1"/>
</dbReference>
<keyword evidence="5" id="KW-0418">Kinase</keyword>
<dbReference type="PROSITE" id="PS50011">
    <property type="entry name" value="PROTEIN_KINASE_DOM"/>
    <property type="match status" value="1"/>
</dbReference>
<accession>A0A916WNJ6</accession>
<dbReference type="SMART" id="SM00220">
    <property type="entry name" value="S_TKc"/>
    <property type="match status" value="1"/>
</dbReference>
<keyword evidence="4 7" id="KW-0547">Nucleotide-binding</keyword>